<dbReference type="EMBL" id="FODO01000009">
    <property type="protein sequence ID" value="SEO39198.1"/>
    <property type="molecule type" value="Genomic_DNA"/>
</dbReference>
<evidence type="ECO:0000313" key="3">
    <source>
        <dbReference type="EMBL" id="SEO39198.1"/>
    </source>
</evidence>
<gene>
    <name evidence="3" type="ORF">SAMN05216333_10932</name>
</gene>
<sequence length="118" mass="13381">MKNKILILIAVGLLSLLASCAQMNPHPMDMTRAIQNAKTPTDHNALAKHYEDTAKEMQAKVDEHQKMLKQYQAESQYYGRQGLDMESMCQGLIRAYEQAAKANLDMADSHRKMTVEIK</sequence>
<keyword evidence="4" id="KW-1185">Reference proteome</keyword>
<protein>
    <recommendedName>
        <fullName evidence="5">DUF4398 domain-containing protein</fullName>
    </recommendedName>
</protein>
<name>A0A1H8PC45_9PROT</name>
<evidence type="ECO:0000256" key="2">
    <source>
        <dbReference type="SAM" id="SignalP"/>
    </source>
</evidence>
<feature type="chain" id="PRO_5011446027" description="DUF4398 domain-containing protein" evidence="2">
    <location>
        <begin position="24"/>
        <end position="118"/>
    </location>
</feature>
<dbReference type="Proteomes" id="UP000198814">
    <property type="component" value="Unassembled WGS sequence"/>
</dbReference>
<keyword evidence="1" id="KW-0175">Coiled coil</keyword>
<feature type="signal peptide" evidence="2">
    <location>
        <begin position="1"/>
        <end position="23"/>
    </location>
</feature>
<dbReference type="RefSeq" id="WP_090318443.1">
    <property type="nucleotide sequence ID" value="NZ_FNOE01000010.1"/>
</dbReference>
<reference evidence="4" key="1">
    <citation type="submission" date="2016-10" db="EMBL/GenBank/DDBJ databases">
        <authorList>
            <person name="Varghese N."/>
            <person name="Submissions S."/>
        </authorList>
    </citation>
    <scope>NUCLEOTIDE SEQUENCE [LARGE SCALE GENOMIC DNA]</scope>
    <source>
        <strain evidence="4">Nm76</strain>
    </source>
</reference>
<feature type="coiled-coil region" evidence="1">
    <location>
        <begin position="47"/>
        <end position="74"/>
    </location>
</feature>
<evidence type="ECO:0000313" key="4">
    <source>
        <dbReference type="Proteomes" id="UP000198814"/>
    </source>
</evidence>
<accession>A0A1H8PC45</accession>
<dbReference type="AlphaFoldDB" id="A0A1H8PC45"/>
<keyword evidence="2" id="KW-0732">Signal</keyword>
<organism evidence="3 4">
    <name type="scientific">Nitrosomonas oligotropha</name>
    <dbReference type="NCBI Taxonomy" id="42354"/>
    <lineage>
        <taxon>Bacteria</taxon>
        <taxon>Pseudomonadati</taxon>
        <taxon>Pseudomonadota</taxon>
        <taxon>Betaproteobacteria</taxon>
        <taxon>Nitrosomonadales</taxon>
        <taxon>Nitrosomonadaceae</taxon>
        <taxon>Nitrosomonas</taxon>
    </lineage>
</organism>
<proteinExistence type="predicted"/>
<dbReference type="OrthoDB" id="8562383at2"/>
<dbReference type="PROSITE" id="PS51257">
    <property type="entry name" value="PROKAR_LIPOPROTEIN"/>
    <property type="match status" value="1"/>
</dbReference>
<evidence type="ECO:0000256" key="1">
    <source>
        <dbReference type="SAM" id="Coils"/>
    </source>
</evidence>
<evidence type="ECO:0008006" key="5">
    <source>
        <dbReference type="Google" id="ProtNLM"/>
    </source>
</evidence>